<dbReference type="InterPro" id="IPR032675">
    <property type="entry name" value="LRR_dom_sf"/>
</dbReference>
<name>A0A934W733_9BURK</name>
<evidence type="ECO:0000256" key="3">
    <source>
        <dbReference type="ARBA" id="ARBA00022737"/>
    </source>
</evidence>
<evidence type="ECO:0000313" key="5">
    <source>
        <dbReference type="Proteomes" id="UP000622890"/>
    </source>
</evidence>
<protein>
    <recommendedName>
        <fullName evidence="6">Novel E3 ligase domain-containing protein</fullName>
    </recommendedName>
</protein>
<keyword evidence="2" id="KW-0433">Leucine-rich repeat</keyword>
<gene>
    <name evidence="4" type="ORF">JJB74_20110</name>
</gene>
<dbReference type="Gene3D" id="3.80.10.10">
    <property type="entry name" value="Ribonuclease Inhibitor"/>
    <property type="match status" value="1"/>
</dbReference>
<dbReference type="PANTHER" id="PTHR47114">
    <property type="match status" value="1"/>
</dbReference>
<proteinExistence type="inferred from homology"/>
<sequence length="502" mass="55608">MQSANSASSAASAFAHNANYQANRPDTPMLQPNLADYLARLNQWAAGEQNGTHAAGIINNWLERNDTDAVLDLSGLGLRTLPPLPDALKKLKADKNKLSFIAENHLPVGLESLDVHMNQLTSLPDTLPIANLRLLNAAYNQIDELSGAALNLRRECKVYLKGNLIEENVLTGQFGPEQNTNGLRQYSTAFQAQQPQGAPAQAIRKKMLADALPAAEMPKGFSIEQLVANLPDIGSFCVLLTQVRATPCYKDPAFRQTLAQLIVQIASDSELGAKACEFSRQLDQLDHYQVATVFHKIRLHATDRQILSGKYDGNAAEIVLHLRRKFRFDRLMHHTSFHLAPEVRQKSAYLNQASGRVAAITNEVGDLGFDMADVKYWNGIDYPDRYAIVSIDYLVKKNEETDFASYLCEHDSLAAQILKHVDPQILAIMDKSTDAMGNPVASDALTAMHERDLKEYFTRTGQPDFTLPLWDLSKQPFDLNVTYGSGTVKIDIAMRNGGCEMQ</sequence>
<organism evidence="4 5">
    <name type="scientific">Noviherbaspirillum pedocola</name>
    <dbReference type="NCBI Taxonomy" id="2801341"/>
    <lineage>
        <taxon>Bacteria</taxon>
        <taxon>Pseudomonadati</taxon>
        <taxon>Pseudomonadota</taxon>
        <taxon>Betaproteobacteria</taxon>
        <taxon>Burkholderiales</taxon>
        <taxon>Oxalobacteraceae</taxon>
        <taxon>Noviherbaspirillum</taxon>
    </lineage>
</organism>
<dbReference type="AlphaFoldDB" id="A0A934W733"/>
<dbReference type="PANTHER" id="PTHR47114:SF2">
    <property type="entry name" value="OLIGODENDROCYTE-MYELIN GLYCOPROTEIN"/>
    <property type="match status" value="1"/>
</dbReference>
<evidence type="ECO:0000313" key="4">
    <source>
        <dbReference type="EMBL" id="MBK4736932.1"/>
    </source>
</evidence>
<dbReference type="Proteomes" id="UP000622890">
    <property type="component" value="Unassembled WGS sequence"/>
</dbReference>
<dbReference type="EMBL" id="JAEPBG010000009">
    <property type="protein sequence ID" value="MBK4736932.1"/>
    <property type="molecule type" value="Genomic_DNA"/>
</dbReference>
<evidence type="ECO:0000256" key="1">
    <source>
        <dbReference type="ARBA" id="ARBA00009868"/>
    </source>
</evidence>
<accession>A0A934W733</accession>
<dbReference type="RefSeq" id="WP_200594837.1">
    <property type="nucleotide sequence ID" value="NZ_JAEPBG010000009.1"/>
</dbReference>
<comment type="caution">
    <text evidence="4">The sequence shown here is derived from an EMBL/GenBank/DDBJ whole genome shotgun (WGS) entry which is preliminary data.</text>
</comment>
<keyword evidence="3" id="KW-0677">Repeat</keyword>
<evidence type="ECO:0000256" key="2">
    <source>
        <dbReference type="ARBA" id="ARBA00022614"/>
    </source>
</evidence>
<comment type="similarity">
    <text evidence="1">Belongs to the LRR-containing bacterial E3 ligase family.</text>
</comment>
<evidence type="ECO:0008006" key="6">
    <source>
        <dbReference type="Google" id="ProtNLM"/>
    </source>
</evidence>
<reference evidence="4" key="1">
    <citation type="submission" date="2021-01" db="EMBL/GenBank/DDBJ databases">
        <title>Genome sequence of strain Noviherbaspirillum sp. DKR-6.</title>
        <authorList>
            <person name="Chaudhary D.K."/>
        </authorList>
    </citation>
    <scope>NUCLEOTIDE SEQUENCE</scope>
    <source>
        <strain evidence="4">DKR-6</strain>
    </source>
</reference>
<dbReference type="InterPro" id="IPR051071">
    <property type="entry name" value="LRR-bact_E3_ubiq_ligases"/>
</dbReference>
<keyword evidence="5" id="KW-1185">Reference proteome</keyword>
<dbReference type="SMART" id="SM00364">
    <property type="entry name" value="LRR_BAC"/>
    <property type="match status" value="3"/>
</dbReference>
<dbReference type="SUPFAM" id="SSF52058">
    <property type="entry name" value="L domain-like"/>
    <property type="match status" value="1"/>
</dbReference>